<comment type="caution">
    <text evidence="1">The sequence shown here is derived from an EMBL/GenBank/DDBJ whole genome shotgun (WGS) entry which is preliminary data.</text>
</comment>
<proteinExistence type="predicted"/>
<dbReference type="Proteomes" id="UP000193738">
    <property type="component" value="Unassembled WGS sequence"/>
</dbReference>
<dbReference type="AlphaFoldDB" id="A0A1X1VZ28"/>
<name>A0A1X1VZ28_MYCGS</name>
<dbReference type="STRING" id="1777.AWC07_23005"/>
<reference evidence="1 2" key="1">
    <citation type="submission" date="2016-01" db="EMBL/GenBank/DDBJ databases">
        <title>The new phylogeny of the genus Mycobacterium.</title>
        <authorList>
            <person name="Tarcisio F."/>
            <person name="Conor M."/>
            <person name="Antonella G."/>
            <person name="Elisabetta G."/>
            <person name="Giulia F.S."/>
            <person name="Sara T."/>
            <person name="Anna F."/>
            <person name="Clotilde B."/>
            <person name="Roberto B."/>
            <person name="Veronica D.S."/>
            <person name="Fabio R."/>
            <person name="Monica P."/>
            <person name="Olivier J."/>
            <person name="Enrico T."/>
            <person name="Nicola S."/>
        </authorList>
    </citation>
    <scope>NUCLEOTIDE SEQUENCE [LARGE SCALE GENOMIC DNA]</scope>
    <source>
        <strain evidence="1 2">DSM 43505</strain>
    </source>
</reference>
<accession>A0A1X1VZ28</accession>
<organism evidence="1 2">
    <name type="scientific">Mycobacterium gastri</name>
    <dbReference type="NCBI Taxonomy" id="1777"/>
    <lineage>
        <taxon>Bacteria</taxon>
        <taxon>Bacillati</taxon>
        <taxon>Actinomycetota</taxon>
        <taxon>Actinomycetes</taxon>
        <taxon>Mycobacteriales</taxon>
        <taxon>Mycobacteriaceae</taxon>
        <taxon>Mycobacterium</taxon>
    </lineage>
</organism>
<sequence length="96" mass="10046">MIGDPGAGMERLVSSLPSTRHLTVSRARCCAVRGLYSSRITEWCKARDAGALAGGPVRAQAQPRALSAAEQQTILDVLDSGRFVDVAGAEGGHLAR</sequence>
<gene>
    <name evidence="1" type="ORF">AWC07_23005</name>
</gene>
<evidence type="ECO:0000313" key="2">
    <source>
        <dbReference type="Proteomes" id="UP000193738"/>
    </source>
</evidence>
<evidence type="ECO:0000313" key="1">
    <source>
        <dbReference type="EMBL" id="ORV75558.1"/>
    </source>
</evidence>
<keyword evidence="2" id="KW-1185">Reference proteome</keyword>
<protein>
    <submittedName>
        <fullName evidence="1">Uncharacterized protein</fullName>
    </submittedName>
</protein>
<dbReference type="EMBL" id="LQOX01000041">
    <property type="protein sequence ID" value="ORV75558.1"/>
    <property type="molecule type" value="Genomic_DNA"/>
</dbReference>